<reference evidence="1 2" key="2">
    <citation type="submission" date="2018-11" db="EMBL/GenBank/DDBJ databases">
        <authorList>
            <consortium name="Pathogen Informatics"/>
        </authorList>
    </citation>
    <scope>NUCLEOTIDE SEQUENCE [LARGE SCALE GENOMIC DNA]</scope>
</reference>
<accession>A0A0N4TTM1</accession>
<dbReference type="AlphaFoldDB" id="A0A0N4TTM1"/>
<evidence type="ECO:0000313" key="2">
    <source>
        <dbReference type="Proteomes" id="UP000278627"/>
    </source>
</evidence>
<evidence type="ECO:0000313" key="3">
    <source>
        <dbReference type="WBParaSite" id="BPAG_0001209101-mRNA-1"/>
    </source>
</evidence>
<dbReference type="Proteomes" id="UP000278627">
    <property type="component" value="Unassembled WGS sequence"/>
</dbReference>
<dbReference type="WBParaSite" id="BPAG_0001209101-mRNA-1">
    <property type="protein sequence ID" value="BPAG_0001209101-mRNA-1"/>
    <property type="gene ID" value="BPAG_0001209101"/>
</dbReference>
<organism evidence="3">
    <name type="scientific">Brugia pahangi</name>
    <name type="common">Filarial nematode worm</name>
    <dbReference type="NCBI Taxonomy" id="6280"/>
    <lineage>
        <taxon>Eukaryota</taxon>
        <taxon>Metazoa</taxon>
        <taxon>Ecdysozoa</taxon>
        <taxon>Nematoda</taxon>
        <taxon>Chromadorea</taxon>
        <taxon>Rhabditida</taxon>
        <taxon>Spirurina</taxon>
        <taxon>Spiruromorpha</taxon>
        <taxon>Filarioidea</taxon>
        <taxon>Onchocercidae</taxon>
        <taxon>Brugia</taxon>
    </lineage>
</organism>
<dbReference type="EMBL" id="UZAD01013267">
    <property type="protein sequence ID" value="VDN93239.1"/>
    <property type="molecule type" value="Genomic_DNA"/>
</dbReference>
<reference evidence="3" key="1">
    <citation type="submission" date="2017-02" db="UniProtKB">
        <authorList>
            <consortium name="WormBaseParasite"/>
        </authorList>
    </citation>
    <scope>IDENTIFICATION</scope>
</reference>
<proteinExistence type="predicted"/>
<name>A0A0N4TTM1_BRUPA</name>
<keyword evidence="2" id="KW-1185">Reference proteome</keyword>
<protein>
    <submittedName>
        <fullName evidence="1 3">Uncharacterized protein</fullName>
    </submittedName>
</protein>
<sequence>MSISDTVETTFSEIDFNDHKAMIEKLNDFGTELHKLLYQYNSDNVEKELRDAEEKIGIKSEYFGFLTLTDSYAKTINAIFPFYWLIKFYSF</sequence>
<evidence type="ECO:0000313" key="1">
    <source>
        <dbReference type="EMBL" id="VDN93239.1"/>
    </source>
</evidence>
<gene>
    <name evidence="1" type="ORF">BPAG_LOCUS12053</name>
</gene>